<reference evidence="7 8" key="1">
    <citation type="journal article" date="2019" name="Int. J. Syst. Evol. Microbiol.">
        <title>The Global Catalogue of Microorganisms (GCM) 10K type strain sequencing project: providing services to taxonomists for standard genome sequencing and annotation.</title>
        <authorList>
            <consortium name="The Broad Institute Genomics Platform"/>
            <consortium name="The Broad Institute Genome Sequencing Center for Infectious Disease"/>
            <person name="Wu L."/>
            <person name="Ma J."/>
        </authorList>
    </citation>
    <scope>NUCLEOTIDE SEQUENCE [LARGE SCALE GENOMIC DNA]</scope>
    <source>
        <strain evidence="7 8">JCM 11896</strain>
    </source>
</reference>
<dbReference type="EMBL" id="BAAAJK010000053">
    <property type="protein sequence ID" value="GAA1401284.1"/>
    <property type="molecule type" value="Genomic_DNA"/>
</dbReference>
<protein>
    <recommendedName>
        <fullName evidence="4">tRNA pseudouridine synthase A</fullName>
        <ecNumber evidence="4">5.4.99.12</ecNumber>
    </recommendedName>
    <alternativeName>
        <fullName evidence="4">tRNA pseudouridine(38-40) synthase</fullName>
    </alternativeName>
    <alternativeName>
        <fullName evidence="4">tRNA pseudouridylate synthase I</fullName>
    </alternativeName>
    <alternativeName>
        <fullName evidence="4">tRNA-uridine isomerase I</fullName>
    </alternativeName>
</protein>
<dbReference type="RefSeq" id="WP_344028906.1">
    <property type="nucleotide sequence ID" value="NZ_BAAAJK010000053.1"/>
</dbReference>
<comment type="similarity">
    <text evidence="1 4 5">Belongs to the tRNA pseudouridine synthase TruA family.</text>
</comment>
<comment type="function">
    <text evidence="4">Formation of pseudouridine at positions 38, 39 and 40 in the anticodon stem and loop of transfer RNAs.</text>
</comment>
<comment type="subunit">
    <text evidence="4">Homodimer.</text>
</comment>
<evidence type="ECO:0000256" key="2">
    <source>
        <dbReference type="ARBA" id="ARBA00022694"/>
    </source>
</evidence>
<proteinExistence type="inferred from homology"/>
<dbReference type="Pfam" id="PF01416">
    <property type="entry name" value="PseudoU_synth_1"/>
    <property type="match status" value="2"/>
</dbReference>
<dbReference type="NCBIfam" id="TIGR00071">
    <property type="entry name" value="hisT_truA"/>
    <property type="match status" value="1"/>
</dbReference>
<dbReference type="HAMAP" id="MF_00171">
    <property type="entry name" value="TruA"/>
    <property type="match status" value="1"/>
</dbReference>
<dbReference type="PANTHER" id="PTHR11142:SF0">
    <property type="entry name" value="TRNA PSEUDOURIDINE SYNTHASE-LIKE 1"/>
    <property type="match status" value="1"/>
</dbReference>
<keyword evidence="3 4" id="KW-0413">Isomerase</keyword>
<dbReference type="PIRSF" id="PIRSF001430">
    <property type="entry name" value="tRNA_psdUrid_synth"/>
    <property type="match status" value="1"/>
</dbReference>
<dbReference type="InterPro" id="IPR020094">
    <property type="entry name" value="TruA/RsuA/RluB/E/F_N"/>
</dbReference>
<evidence type="ECO:0000259" key="6">
    <source>
        <dbReference type="Pfam" id="PF01416"/>
    </source>
</evidence>
<evidence type="ECO:0000256" key="1">
    <source>
        <dbReference type="ARBA" id="ARBA00009375"/>
    </source>
</evidence>
<dbReference type="InterPro" id="IPR020103">
    <property type="entry name" value="PsdUridine_synth_cat_dom_sf"/>
</dbReference>
<dbReference type="InterPro" id="IPR020097">
    <property type="entry name" value="PsdUridine_synth_TruA_a/b_dom"/>
</dbReference>
<accession>A0ABN1YB37</accession>
<comment type="catalytic activity">
    <reaction evidence="4 5">
        <text>uridine(38/39/40) in tRNA = pseudouridine(38/39/40) in tRNA</text>
        <dbReference type="Rhea" id="RHEA:22376"/>
        <dbReference type="Rhea" id="RHEA-COMP:10085"/>
        <dbReference type="Rhea" id="RHEA-COMP:10087"/>
        <dbReference type="ChEBI" id="CHEBI:65314"/>
        <dbReference type="ChEBI" id="CHEBI:65315"/>
        <dbReference type="EC" id="5.4.99.12"/>
    </reaction>
</comment>
<dbReference type="InterPro" id="IPR020095">
    <property type="entry name" value="PsdUridine_synth_TruA_C"/>
</dbReference>
<comment type="caution">
    <text evidence="4">Lacks conserved residue(s) required for the propagation of feature annotation.</text>
</comment>
<gene>
    <name evidence="4 7" type="primary">truA</name>
    <name evidence="7" type="ORF">GCM10009613_59370</name>
</gene>
<dbReference type="SUPFAM" id="SSF55120">
    <property type="entry name" value="Pseudouridine synthase"/>
    <property type="match status" value="1"/>
</dbReference>
<feature type="domain" description="Pseudouridine synthase I TruA alpha/beta" evidence="6">
    <location>
        <begin position="143"/>
        <end position="247"/>
    </location>
</feature>
<feature type="binding site" evidence="4">
    <location>
        <position position="109"/>
    </location>
    <ligand>
        <name>substrate</name>
    </ligand>
</feature>
<dbReference type="Proteomes" id="UP001501414">
    <property type="component" value="Unassembled WGS sequence"/>
</dbReference>
<dbReference type="EC" id="5.4.99.12" evidence="4"/>
<evidence type="ECO:0000256" key="4">
    <source>
        <dbReference type="HAMAP-Rule" id="MF_00171"/>
    </source>
</evidence>
<dbReference type="Gene3D" id="3.30.70.660">
    <property type="entry name" value="Pseudouridine synthase I, catalytic domain, C-terminal subdomain"/>
    <property type="match status" value="1"/>
</dbReference>
<comment type="caution">
    <text evidence="7">The sequence shown here is derived from an EMBL/GenBank/DDBJ whole genome shotgun (WGS) entry which is preliminary data.</text>
</comment>
<evidence type="ECO:0000256" key="5">
    <source>
        <dbReference type="RuleBase" id="RU003792"/>
    </source>
</evidence>
<dbReference type="InterPro" id="IPR001406">
    <property type="entry name" value="PsdUridine_synth_TruA"/>
</dbReference>
<evidence type="ECO:0000313" key="8">
    <source>
        <dbReference type="Proteomes" id="UP001501414"/>
    </source>
</evidence>
<sequence>MRLDIAYDGTGFSGWAAQPDRRTVQGVLTDALSTVLRVPLRLTVAGRTDAGVHASGQVAHVDLPGELDTRVDGLLRRLNRLLPADVRVRAVGRVPDTFDARFSALRRHYRYRVSTAPYGAEPLRARDTVAWPHDLDPEPMNAASALLLGEHDFAAFCKRREGATTVRALQRLDWAPADGEPGVLVASVSADAFCHSMVRSLVGALLEVGRGHRDPGWPAALLTRTARASEVLVAPPHGLSLTGVDYPADDELAARADTTRRLRVAGG</sequence>
<organism evidence="7 8">
    <name type="scientific">Pseudonocardia kongjuensis</name>
    <dbReference type="NCBI Taxonomy" id="102227"/>
    <lineage>
        <taxon>Bacteria</taxon>
        <taxon>Bacillati</taxon>
        <taxon>Actinomycetota</taxon>
        <taxon>Actinomycetes</taxon>
        <taxon>Pseudonocardiales</taxon>
        <taxon>Pseudonocardiaceae</taxon>
        <taxon>Pseudonocardia</taxon>
    </lineage>
</organism>
<dbReference type="Gene3D" id="3.30.70.580">
    <property type="entry name" value="Pseudouridine synthase I, catalytic domain, N-terminal subdomain"/>
    <property type="match status" value="1"/>
</dbReference>
<dbReference type="PANTHER" id="PTHR11142">
    <property type="entry name" value="PSEUDOURIDYLATE SYNTHASE"/>
    <property type="match status" value="1"/>
</dbReference>
<evidence type="ECO:0000313" key="7">
    <source>
        <dbReference type="EMBL" id="GAA1401284.1"/>
    </source>
</evidence>
<dbReference type="CDD" id="cd02570">
    <property type="entry name" value="PseudoU_synth_EcTruA"/>
    <property type="match status" value="1"/>
</dbReference>
<keyword evidence="2 4" id="KW-0819">tRNA processing</keyword>
<evidence type="ECO:0000256" key="3">
    <source>
        <dbReference type="ARBA" id="ARBA00023235"/>
    </source>
</evidence>
<keyword evidence="8" id="KW-1185">Reference proteome</keyword>
<feature type="active site" description="Nucleophile" evidence="4">
    <location>
        <position position="49"/>
    </location>
</feature>
<feature type="domain" description="Pseudouridine synthase I TruA alpha/beta" evidence="6">
    <location>
        <begin position="6"/>
        <end position="102"/>
    </location>
</feature>
<name>A0ABN1YB37_9PSEU</name>